<dbReference type="EMBL" id="AVOT02016663">
    <property type="protein sequence ID" value="MBW0502119.1"/>
    <property type="molecule type" value="Genomic_DNA"/>
</dbReference>
<accession>A0A9Q3HGW3</accession>
<dbReference type="AlphaFoldDB" id="A0A9Q3HGW3"/>
<proteinExistence type="predicted"/>
<organism evidence="1 2">
    <name type="scientific">Austropuccinia psidii MF-1</name>
    <dbReference type="NCBI Taxonomy" id="1389203"/>
    <lineage>
        <taxon>Eukaryota</taxon>
        <taxon>Fungi</taxon>
        <taxon>Dikarya</taxon>
        <taxon>Basidiomycota</taxon>
        <taxon>Pucciniomycotina</taxon>
        <taxon>Pucciniomycetes</taxon>
        <taxon>Pucciniales</taxon>
        <taxon>Sphaerophragmiaceae</taxon>
        <taxon>Austropuccinia</taxon>
    </lineage>
</organism>
<keyword evidence="2" id="KW-1185">Reference proteome</keyword>
<protein>
    <recommendedName>
        <fullName evidence="3">Chromo domain-containing protein</fullName>
    </recommendedName>
</protein>
<name>A0A9Q3HGW3_9BASI</name>
<sequence length="109" mass="12627">MGKLYIPHRLTIALIGENGVETGEGKFPSRNKNYTLQDIVEMEDFPDPVKKIIKARMIRLNGKETRKYLVSFKNQTADKDEWLEEDAIPEGNLLLRRLRASMRAEEAHQ</sequence>
<dbReference type="OrthoDB" id="3929326at2759"/>
<gene>
    <name evidence="1" type="ORF">O181_041834</name>
</gene>
<evidence type="ECO:0008006" key="3">
    <source>
        <dbReference type="Google" id="ProtNLM"/>
    </source>
</evidence>
<evidence type="ECO:0000313" key="1">
    <source>
        <dbReference type="EMBL" id="MBW0502119.1"/>
    </source>
</evidence>
<reference evidence="1" key="1">
    <citation type="submission" date="2021-03" db="EMBL/GenBank/DDBJ databases">
        <title>Draft genome sequence of rust myrtle Austropuccinia psidii MF-1, a brazilian biotype.</title>
        <authorList>
            <person name="Quecine M.C."/>
            <person name="Pachon D.M.R."/>
            <person name="Bonatelli M.L."/>
            <person name="Correr F.H."/>
            <person name="Franceschini L.M."/>
            <person name="Leite T.F."/>
            <person name="Margarido G.R.A."/>
            <person name="Almeida C.A."/>
            <person name="Ferrarezi J.A."/>
            <person name="Labate C.A."/>
        </authorList>
    </citation>
    <scope>NUCLEOTIDE SEQUENCE</scope>
    <source>
        <strain evidence="1">MF-1</strain>
    </source>
</reference>
<dbReference type="Proteomes" id="UP000765509">
    <property type="component" value="Unassembled WGS sequence"/>
</dbReference>
<evidence type="ECO:0000313" key="2">
    <source>
        <dbReference type="Proteomes" id="UP000765509"/>
    </source>
</evidence>
<comment type="caution">
    <text evidence="1">The sequence shown here is derived from an EMBL/GenBank/DDBJ whole genome shotgun (WGS) entry which is preliminary data.</text>
</comment>